<organism evidence="2 3">
    <name type="scientific">Pontibacter toksunensis</name>
    <dbReference type="NCBI Taxonomy" id="1332631"/>
    <lineage>
        <taxon>Bacteria</taxon>
        <taxon>Pseudomonadati</taxon>
        <taxon>Bacteroidota</taxon>
        <taxon>Cytophagia</taxon>
        <taxon>Cytophagales</taxon>
        <taxon>Hymenobacteraceae</taxon>
        <taxon>Pontibacter</taxon>
    </lineage>
</organism>
<dbReference type="Proteomes" id="UP001597641">
    <property type="component" value="Unassembled WGS sequence"/>
</dbReference>
<keyword evidence="1" id="KW-0812">Transmembrane</keyword>
<accession>A0ABW6BXJ2</accession>
<keyword evidence="1" id="KW-0472">Membrane</keyword>
<proteinExistence type="predicted"/>
<dbReference type="RefSeq" id="WP_377488030.1">
    <property type="nucleotide sequence ID" value="NZ_JBHUOX010000017.1"/>
</dbReference>
<keyword evidence="3" id="KW-1185">Reference proteome</keyword>
<evidence type="ECO:0000256" key="1">
    <source>
        <dbReference type="SAM" id="Phobius"/>
    </source>
</evidence>
<protein>
    <submittedName>
        <fullName evidence="2">Uncharacterized protein</fullName>
    </submittedName>
</protein>
<feature type="transmembrane region" description="Helical" evidence="1">
    <location>
        <begin position="130"/>
        <end position="151"/>
    </location>
</feature>
<name>A0ABW6BXJ2_9BACT</name>
<feature type="transmembrane region" description="Helical" evidence="1">
    <location>
        <begin position="89"/>
        <end position="110"/>
    </location>
</feature>
<sequence length="173" mass="19709">MISQRAEANQQEALPSGVMATFMPHLLVQLVALLTASGGFILMAFSQWSGLIFGVLFLLFQVCLHFFIKSTNSYVKAIPVKSLQTITKVVQSAFIVLGMTAFCLLFWWLFQWCFSEVYNQGSGRGFYFDWNSAVLSLVPVMVWLGLSGEALRQFFPFLKQWKRQLSTYFTTWG</sequence>
<feature type="transmembrane region" description="Helical" evidence="1">
    <location>
        <begin position="51"/>
        <end position="68"/>
    </location>
</feature>
<evidence type="ECO:0000313" key="3">
    <source>
        <dbReference type="Proteomes" id="UP001597641"/>
    </source>
</evidence>
<reference evidence="3" key="1">
    <citation type="journal article" date="2019" name="Int. J. Syst. Evol. Microbiol.">
        <title>The Global Catalogue of Microorganisms (GCM) 10K type strain sequencing project: providing services to taxonomists for standard genome sequencing and annotation.</title>
        <authorList>
            <consortium name="The Broad Institute Genomics Platform"/>
            <consortium name="The Broad Institute Genome Sequencing Center for Infectious Disease"/>
            <person name="Wu L."/>
            <person name="Ma J."/>
        </authorList>
    </citation>
    <scope>NUCLEOTIDE SEQUENCE [LARGE SCALE GENOMIC DNA]</scope>
    <source>
        <strain evidence="3">KCTC 23984</strain>
    </source>
</reference>
<comment type="caution">
    <text evidence="2">The sequence shown here is derived from an EMBL/GenBank/DDBJ whole genome shotgun (WGS) entry which is preliminary data.</text>
</comment>
<keyword evidence="1" id="KW-1133">Transmembrane helix</keyword>
<dbReference type="EMBL" id="JBHUOX010000017">
    <property type="protein sequence ID" value="MFD3002510.1"/>
    <property type="molecule type" value="Genomic_DNA"/>
</dbReference>
<evidence type="ECO:0000313" key="2">
    <source>
        <dbReference type="EMBL" id="MFD3002510.1"/>
    </source>
</evidence>
<gene>
    <name evidence="2" type="ORF">ACFS7Z_19215</name>
</gene>